<dbReference type="RefSeq" id="WP_378034236.1">
    <property type="nucleotide sequence ID" value="NZ_JBHSIV010000001.1"/>
</dbReference>
<dbReference type="Proteomes" id="UP001595947">
    <property type="component" value="Unassembled WGS sequence"/>
</dbReference>
<dbReference type="InterPro" id="IPR024465">
    <property type="entry name" value="DUF2399"/>
</dbReference>
<comment type="caution">
    <text evidence="2">The sequence shown here is derived from an EMBL/GenBank/DDBJ whole genome shotgun (WGS) entry which is preliminary data.</text>
</comment>
<protein>
    <submittedName>
        <fullName evidence="2">DUF2399 domain-containing protein</fullName>
    </submittedName>
</protein>
<dbReference type="EMBL" id="JBHSIV010000001">
    <property type="protein sequence ID" value="MFC5060903.1"/>
    <property type="molecule type" value="Genomic_DNA"/>
</dbReference>
<feature type="domain" description="DUF2399" evidence="1">
    <location>
        <begin position="246"/>
        <end position="393"/>
    </location>
</feature>
<organism evidence="2 3">
    <name type="scientific">Actinomycetospora atypica</name>
    <dbReference type="NCBI Taxonomy" id="1290095"/>
    <lineage>
        <taxon>Bacteria</taxon>
        <taxon>Bacillati</taxon>
        <taxon>Actinomycetota</taxon>
        <taxon>Actinomycetes</taxon>
        <taxon>Pseudonocardiales</taxon>
        <taxon>Pseudonocardiaceae</taxon>
        <taxon>Actinomycetospora</taxon>
    </lineage>
</organism>
<evidence type="ECO:0000313" key="3">
    <source>
        <dbReference type="Proteomes" id="UP001595947"/>
    </source>
</evidence>
<name>A0ABV9YHJ2_9PSEU</name>
<dbReference type="Pfam" id="PF09664">
    <property type="entry name" value="DUF2399"/>
    <property type="match status" value="1"/>
</dbReference>
<gene>
    <name evidence="2" type="ORF">ACFPBZ_01690</name>
</gene>
<sequence length="393" mass="41895">MPIPPVLLEADFLPLWRHVSAVLDRRGLDHRGWVSLPDDVPTTVRARLKEIARGRSSARLHLAALDRGLAAHRTDLIALLDEAGCPPAGRREARDADRDRRRVRDVALDAEARARLGDEPWVQAWVGEVRSRVPDDEAARDLVGKVARVLALAGSPGERSRGEVAAQAVRWAHDLDRGGAYRRPVGLALALRAGAGHWDDPQVWAAAGMPGDLVATPVLTWALPLLGDGLATAVRAATAAGAPMPLTVLSLRAMPVEVPPGTVVTSVENPRLLEAAVQQGRTAPMLCTAGNPTSAPLLLIRRLLAAGAQVRHHGDFDPDGVAITARLAALGVVPWRMTAADYTAALAAADLDGVELRPVGGPVPETSWDPDLRRVMSRGVDEERVMDGLLGEL</sequence>
<keyword evidence="3" id="KW-1185">Reference proteome</keyword>
<evidence type="ECO:0000313" key="2">
    <source>
        <dbReference type="EMBL" id="MFC5060903.1"/>
    </source>
</evidence>
<proteinExistence type="predicted"/>
<reference evidence="3" key="1">
    <citation type="journal article" date="2019" name="Int. J. Syst. Evol. Microbiol.">
        <title>The Global Catalogue of Microorganisms (GCM) 10K type strain sequencing project: providing services to taxonomists for standard genome sequencing and annotation.</title>
        <authorList>
            <consortium name="The Broad Institute Genomics Platform"/>
            <consortium name="The Broad Institute Genome Sequencing Center for Infectious Disease"/>
            <person name="Wu L."/>
            <person name="Ma J."/>
        </authorList>
    </citation>
    <scope>NUCLEOTIDE SEQUENCE [LARGE SCALE GENOMIC DNA]</scope>
    <source>
        <strain evidence="3">CGMCC 4.7093</strain>
    </source>
</reference>
<accession>A0ABV9YHJ2</accession>
<evidence type="ECO:0000259" key="1">
    <source>
        <dbReference type="Pfam" id="PF09664"/>
    </source>
</evidence>